<evidence type="ECO:0000313" key="9">
    <source>
        <dbReference type="EMBL" id="WAG61524.1"/>
    </source>
</evidence>
<accession>A0AA47I8J9</accession>
<dbReference type="PANTHER" id="PTHR48069:SF3">
    <property type="entry name" value="DIHYDROFOLATE REDUCTASE"/>
    <property type="match status" value="1"/>
</dbReference>
<dbReference type="EMBL" id="CP086239">
    <property type="protein sequence ID" value="WAG61524.1"/>
    <property type="molecule type" value="Genomic_DNA"/>
</dbReference>
<dbReference type="Proteomes" id="UP001164733">
    <property type="component" value="Chromosome"/>
</dbReference>
<dbReference type="PROSITE" id="PS51330">
    <property type="entry name" value="DHFR_2"/>
    <property type="match status" value="1"/>
</dbReference>
<comment type="pathway">
    <text evidence="1 7">Cofactor biosynthesis; tetrahydrofolate biosynthesis; 5,6,7,8-tetrahydrofolate from 7,8-dihydrofolate: step 1/1.</text>
</comment>
<comment type="function">
    <text evidence="7">Key enzyme in folate metabolism. Catalyzes an essential reaction for de novo glycine and purine synthesis, and for DNA precursor synthesis.</text>
</comment>
<dbReference type="GO" id="GO:0006730">
    <property type="term" value="P:one-carbon metabolic process"/>
    <property type="evidence" value="ECO:0007669"/>
    <property type="project" value="UniProtKB-KW"/>
</dbReference>
<evidence type="ECO:0000256" key="3">
    <source>
        <dbReference type="ARBA" id="ARBA00012856"/>
    </source>
</evidence>
<dbReference type="EC" id="1.5.1.3" evidence="3 7"/>
<dbReference type="GO" id="GO:0046654">
    <property type="term" value="P:tetrahydrofolate biosynthetic process"/>
    <property type="evidence" value="ECO:0007669"/>
    <property type="project" value="InterPro"/>
</dbReference>
<evidence type="ECO:0000259" key="8">
    <source>
        <dbReference type="PROSITE" id="PS51330"/>
    </source>
</evidence>
<dbReference type="AlphaFoldDB" id="A0AA47I8J9"/>
<sequence>MLTFIVAIGDNFAIGKNNDLLWHFSKDLKRFKQITSGNTIIMGRKTFESLPGILPSRHHIVITKNKDFVINDERVTIFNSKEELFAFMKDSEEYFVIGGGSIYKLLLPYCNKIHLTKVHKEYNADVFFPTLDYSEWNCREEETGFINDDKTTSYTFLTLERIINVKQK</sequence>
<evidence type="ECO:0000313" key="10">
    <source>
        <dbReference type="Proteomes" id="UP001164733"/>
    </source>
</evidence>
<keyword evidence="5 7" id="KW-0521">NADP</keyword>
<evidence type="ECO:0000256" key="4">
    <source>
        <dbReference type="ARBA" id="ARBA00022563"/>
    </source>
</evidence>
<evidence type="ECO:0000256" key="2">
    <source>
        <dbReference type="ARBA" id="ARBA00009539"/>
    </source>
</evidence>
<dbReference type="CDD" id="cd00209">
    <property type="entry name" value="DHFR"/>
    <property type="match status" value="1"/>
</dbReference>
<dbReference type="RefSeq" id="WP_216119847.1">
    <property type="nucleotide sequence ID" value="NZ_CP086239.1"/>
</dbReference>
<dbReference type="GO" id="GO:0005829">
    <property type="term" value="C:cytosol"/>
    <property type="evidence" value="ECO:0007669"/>
    <property type="project" value="TreeGrafter"/>
</dbReference>
<dbReference type="PANTHER" id="PTHR48069">
    <property type="entry name" value="DIHYDROFOLATE REDUCTASE"/>
    <property type="match status" value="1"/>
</dbReference>
<keyword evidence="6 7" id="KW-0560">Oxidoreductase</keyword>
<reference evidence="9" key="1">
    <citation type="submission" date="2021-11" db="EMBL/GenBank/DDBJ databases">
        <title>Clostridia strains as spoilage organisms.</title>
        <authorList>
            <person name="Wambui J."/>
            <person name="Stevens M.J.A."/>
            <person name="Stephan R."/>
        </authorList>
    </citation>
    <scope>NUCLEOTIDE SEQUENCE</scope>
    <source>
        <strain evidence="9">CF009</strain>
    </source>
</reference>
<gene>
    <name evidence="9" type="ORF">LL038_04535</name>
</gene>
<proteinExistence type="inferred from homology"/>
<dbReference type="GO" id="GO:0046655">
    <property type="term" value="P:folic acid metabolic process"/>
    <property type="evidence" value="ECO:0007669"/>
    <property type="project" value="TreeGrafter"/>
</dbReference>
<organism evidence="9 10">
    <name type="scientific">Clostridium estertheticum</name>
    <dbReference type="NCBI Taxonomy" id="238834"/>
    <lineage>
        <taxon>Bacteria</taxon>
        <taxon>Bacillati</taxon>
        <taxon>Bacillota</taxon>
        <taxon>Clostridia</taxon>
        <taxon>Eubacteriales</taxon>
        <taxon>Clostridiaceae</taxon>
        <taxon>Clostridium</taxon>
    </lineage>
</organism>
<dbReference type="PIRSF" id="PIRSF000194">
    <property type="entry name" value="DHFR"/>
    <property type="match status" value="1"/>
</dbReference>
<keyword evidence="4 7" id="KW-0554">One-carbon metabolism</keyword>
<dbReference type="Pfam" id="PF00186">
    <property type="entry name" value="DHFR_1"/>
    <property type="match status" value="1"/>
</dbReference>
<dbReference type="GO" id="GO:0050661">
    <property type="term" value="F:NADP binding"/>
    <property type="evidence" value="ECO:0007669"/>
    <property type="project" value="InterPro"/>
</dbReference>
<dbReference type="InterPro" id="IPR012259">
    <property type="entry name" value="DHFR"/>
</dbReference>
<dbReference type="GO" id="GO:0046452">
    <property type="term" value="P:dihydrofolate metabolic process"/>
    <property type="evidence" value="ECO:0007669"/>
    <property type="project" value="TreeGrafter"/>
</dbReference>
<evidence type="ECO:0000256" key="7">
    <source>
        <dbReference type="PIRNR" id="PIRNR000194"/>
    </source>
</evidence>
<evidence type="ECO:0000256" key="6">
    <source>
        <dbReference type="ARBA" id="ARBA00023002"/>
    </source>
</evidence>
<evidence type="ECO:0000256" key="1">
    <source>
        <dbReference type="ARBA" id="ARBA00004903"/>
    </source>
</evidence>
<comment type="catalytic activity">
    <reaction evidence="7">
        <text>(6S)-5,6,7,8-tetrahydrofolate + NADP(+) = 7,8-dihydrofolate + NADPH + H(+)</text>
        <dbReference type="Rhea" id="RHEA:15009"/>
        <dbReference type="ChEBI" id="CHEBI:15378"/>
        <dbReference type="ChEBI" id="CHEBI:57451"/>
        <dbReference type="ChEBI" id="CHEBI:57453"/>
        <dbReference type="ChEBI" id="CHEBI:57783"/>
        <dbReference type="ChEBI" id="CHEBI:58349"/>
        <dbReference type="EC" id="1.5.1.3"/>
    </reaction>
</comment>
<evidence type="ECO:0000256" key="5">
    <source>
        <dbReference type="ARBA" id="ARBA00022857"/>
    </source>
</evidence>
<feature type="domain" description="DHFR" evidence="8">
    <location>
        <begin position="1"/>
        <end position="161"/>
    </location>
</feature>
<dbReference type="InterPro" id="IPR001796">
    <property type="entry name" value="DHFR_dom"/>
</dbReference>
<dbReference type="GO" id="GO:0004146">
    <property type="term" value="F:dihydrofolate reductase activity"/>
    <property type="evidence" value="ECO:0007669"/>
    <property type="project" value="UniProtKB-EC"/>
</dbReference>
<comment type="similarity">
    <text evidence="2 7">Belongs to the dihydrofolate reductase family.</text>
</comment>
<protein>
    <recommendedName>
        <fullName evidence="3 7">Dihydrofolate reductase</fullName>
        <ecNumber evidence="3 7">1.5.1.3</ecNumber>
    </recommendedName>
</protein>
<name>A0AA47I8J9_9CLOT</name>